<evidence type="ECO:0000313" key="2">
    <source>
        <dbReference type="RefSeq" id="XP_068077982.2"/>
    </source>
</evidence>
<dbReference type="InterPro" id="IPR007110">
    <property type="entry name" value="Ig-like_dom"/>
</dbReference>
<proteinExistence type="predicted"/>
<dbReference type="InterPro" id="IPR036179">
    <property type="entry name" value="Ig-like_dom_sf"/>
</dbReference>
<reference evidence="2" key="1">
    <citation type="submission" date="2025-08" db="UniProtKB">
        <authorList>
            <consortium name="RefSeq"/>
        </authorList>
    </citation>
    <scope>IDENTIFICATION</scope>
    <source>
        <strain evidence="2">Tuebingen</strain>
        <tissue evidence="2">Fibroblasts and whole tissue</tissue>
    </source>
</reference>
<dbReference type="PROSITE" id="PS50835">
    <property type="entry name" value="IG_LIKE"/>
    <property type="match status" value="1"/>
</dbReference>
<protein>
    <submittedName>
        <fullName evidence="2">Uncharacterized protein isoform X2</fullName>
    </submittedName>
</protein>
<name>A0AB32TYF9_DANRE</name>
<keyword evidence="1" id="KW-1185">Reference proteome</keyword>
<gene>
    <name evidence="2" type="primary">LOC137495917</name>
</gene>
<dbReference type="Proteomes" id="UP000000437">
    <property type="component" value="Chromosome 6"/>
</dbReference>
<dbReference type="Gene3D" id="2.60.40.10">
    <property type="entry name" value="Immunoglobulins"/>
    <property type="match status" value="3"/>
</dbReference>
<dbReference type="PANTHER" id="PTHR36859">
    <property type="entry name" value="PROTEIN HIDE1"/>
    <property type="match status" value="1"/>
</dbReference>
<sequence>MCSDTAFHLRTTDKNTAGEPSVAPAPVLTQTGTRGSSVELLCRAPEGHAGLEFKLFKLRQLIETIKHTTKQQEAHFTLSLGGNDKEKENHYCCQYENSMFSMYMQPKLEAVDVSPPPSPHLVVEPSGGHVVPGQTLSFHCQAPDDPQKQSPKAFLLLRRAKGGPGSLIAPAKLVSQSQESRFSVTTEGQEDGGEYVCLYQLKVPKTVNSTASQPVHITVIELPVPTLALSHHEDKVLECVGSPAYPNAFFSLFRVGVLSPQANHQGSLTQHSAKFPIPARYEHGMQYQCQYSVSLANTQAYSKMSTPLSVPCITGYHECTQASTGNTDLALIVGSVSAGVLFFMVVSLLGFAVHRHIKNTTERRRQRERGKFWQHVHSKDHIVDLTLQRVDFGSEDTERRTLQEKNPVSEPIYDYPMSTFKNPSFL</sequence>
<dbReference type="InterPro" id="IPR040438">
    <property type="entry name" value="HIDE1"/>
</dbReference>
<dbReference type="KEGG" id="dre:137495917"/>
<dbReference type="PANTHER" id="PTHR36859:SF1">
    <property type="entry name" value="PROTEIN HIDE1"/>
    <property type="match status" value="1"/>
</dbReference>
<dbReference type="SUPFAM" id="SSF48726">
    <property type="entry name" value="Immunoglobulin"/>
    <property type="match status" value="2"/>
</dbReference>
<dbReference type="InterPro" id="IPR041066">
    <property type="entry name" value="C19orf38_Ig"/>
</dbReference>
<dbReference type="InterPro" id="IPR013783">
    <property type="entry name" value="Ig-like_fold"/>
</dbReference>
<accession>A0AB32TYF9</accession>
<dbReference type="AlphaFoldDB" id="A0AB32TYF9"/>
<evidence type="ECO:0000313" key="1">
    <source>
        <dbReference type="Proteomes" id="UP000000437"/>
    </source>
</evidence>
<dbReference type="RefSeq" id="XP_068077982.2">
    <property type="nucleotide sequence ID" value="XM_068221881.2"/>
</dbReference>
<organism evidence="1 2">
    <name type="scientific">Danio rerio</name>
    <name type="common">Zebrafish</name>
    <name type="synonym">Brachydanio rerio</name>
    <dbReference type="NCBI Taxonomy" id="7955"/>
    <lineage>
        <taxon>Eukaryota</taxon>
        <taxon>Metazoa</taxon>
        <taxon>Chordata</taxon>
        <taxon>Craniata</taxon>
        <taxon>Vertebrata</taxon>
        <taxon>Euteleostomi</taxon>
        <taxon>Actinopterygii</taxon>
        <taxon>Neopterygii</taxon>
        <taxon>Teleostei</taxon>
        <taxon>Ostariophysi</taxon>
        <taxon>Cypriniformes</taxon>
        <taxon>Danionidae</taxon>
        <taxon>Danioninae</taxon>
        <taxon>Danio</taxon>
    </lineage>
</organism>
<dbReference type="Pfam" id="PF17737">
    <property type="entry name" value="Ig_C19orf38"/>
    <property type="match status" value="1"/>
</dbReference>